<sequence>MNIILIYQKLPYHVRALTHENEDGSYTILINKNISLELQKEAVLHELTHIHGNDFSRDIQADLLEKLLHAQQSAPDLRDVEFFVAG</sequence>
<keyword evidence="2" id="KW-1185">Reference proteome</keyword>
<protein>
    <recommendedName>
        <fullName evidence="3">IrrE N-terminal-like domain-containing protein</fullName>
    </recommendedName>
</protein>
<name>A0ABW7DRC8_9FIRM</name>
<comment type="caution">
    <text evidence="1">The sequence shown here is derived from an EMBL/GenBank/DDBJ whole genome shotgun (WGS) entry which is preliminary data.</text>
</comment>
<dbReference type="Proteomes" id="UP001605989">
    <property type="component" value="Unassembled WGS sequence"/>
</dbReference>
<evidence type="ECO:0000313" key="1">
    <source>
        <dbReference type="EMBL" id="MFG6273939.1"/>
    </source>
</evidence>
<evidence type="ECO:0000313" key="2">
    <source>
        <dbReference type="Proteomes" id="UP001605989"/>
    </source>
</evidence>
<reference evidence="1 2" key="1">
    <citation type="submission" date="2024-10" db="EMBL/GenBank/DDBJ databases">
        <authorList>
            <person name="Sang B.-I."/>
            <person name="Prabhaharan D."/>
        </authorList>
    </citation>
    <scope>NUCLEOTIDE SEQUENCE [LARGE SCALE GENOMIC DNA]</scope>
    <source>
        <strain evidence="1 2">MH</strain>
    </source>
</reference>
<dbReference type="RefSeq" id="WP_113855524.1">
    <property type="nucleotide sequence ID" value="NZ_CP011940.1"/>
</dbReference>
<organism evidence="1 2">
    <name type="scientific">Megasphaera hexanoica</name>
    <dbReference type="NCBI Taxonomy" id="1675036"/>
    <lineage>
        <taxon>Bacteria</taxon>
        <taxon>Bacillati</taxon>
        <taxon>Bacillota</taxon>
        <taxon>Negativicutes</taxon>
        <taxon>Veillonellales</taxon>
        <taxon>Veillonellaceae</taxon>
        <taxon>Megasphaera</taxon>
    </lineage>
</organism>
<accession>A0ABW7DRC8</accession>
<proteinExistence type="predicted"/>
<dbReference type="EMBL" id="JBIEKR010000012">
    <property type="protein sequence ID" value="MFG6273939.1"/>
    <property type="molecule type" value="Genomic_DNA"/>
</dbReference>
<gene>
    <name evidence="1" type="ORF">ACGTZG_12165</name>
</gene>
<evidence type="ECO:0008006" key="3">
    <source>
        <dbReference type="Google" id="ProtNLM"/>
    </source>
</evidence>